<dbReference type="SUPFAM" id="SSF53098">
    <property type="entry name" value="Ribonuclease H-like"/>
    <property type="match status" value="1"/>
</dbReference>
<evidence type="ECO:0000313" key="3">
    <source>
        <dbReference type="Proteomes" id="UP001154282"/>
    </source>
</evidence>
<accession>A0AAV0KGU3</accession>
<dbReference type="EMBL" id="CAMGYJ010000005">
    <property type="protein sequence ID" value="CAI0421090.1"/>
    <property type="molecule type" value="Genomic_DNA"/>
</dbReference>
<name>A0AAV0KGU3_9ROSI</name>
<dbReference type="PANTHER" id="PTHR34023:SF4">
    <property type="entry name" value="RNASE H TYPE-1 DOMAIN-CONTAINING PROTEIN"/>
    <property type="match status" value="1"/>
</dbReference>
<dbReference type="InterPro" id="IPR036397">
    <property type="entry name" value="RNaseH_sf"/>
</dbReference>
<evidence type="ECO:0000313" key="2">
    <source>
        <dbReference type="EMBL" id="CAI0421090.1"/>
    </source>
</evidence>
<comment type="caution">
    <text evidence="2">The sequence shown here is derived from an EMBL/GenBank/DDBJ whole genome shotgun (WGS) entry which is preliminary data.</text>
</comment>
<gene>
    <name evidence="2" type="ORF">LITE_LOCUS18623</name>
</gene>
<dbReference type="InterPro" id="IPR012337">
    <property type="entry name" value="RNaseH-like_sf"/>
</dbReference>
<proteinExistence type="predicted"/>
<reference evidence="2" key="1">
    <citation type="submission" date="2022-08" db="EMBL/GenBank/DDBJ databases">
        <authorList>
            <person name="Gutierrez-Valencia J."/>
        </authorList>
    </citation>
    <scope>NUCLEOTIDE SEQUENCE</scope>
</reference>
<dbReference type="InterPro" id="IPR002156">
    <property type="entry name" value="RNaseH_domain"/>
</dbReference>
<dbReference type="Pfam" id="PF13456">
    <property type="entry name" value="RVT_3"/>
    <property type="match status" value="1"/>
</dbReference>
<organism evidence="2 3">
    <name type="scientific">Linum tenue</name>
    <dbReference type="NCBI Taxonomy" id="586396"/>
    <lineage>
        <taxon>Eukaryota</taxon>
        <taxon>Viridiplantae</taxon>
        <taxon>Streptophyta</taxon>
        <taxon>Embryophyta</taxon>
        <taxon>Tracheophyta</taxon>
        <taxon>Spermatophyta</taxon>
        <taxon>Magnoliopsida</taxon>
        <taxon>eudicotyledons</taxon>
        <taxon>Gunneridae</taxon>
        <taxon>Pentapetalae</taxon>
        <taxon>rosids</taxon>
        <taxon>fabids</taxon>
        <taxon>Malpighiales</taxon>
        <taxon>Linaceae</taxon>
        <taxon>Linum</taxon>
    </lineage>
</organism>
<keyword evidence="3" id="KW-1185">Reference proteome</keyword>
<dbReference type="Proteomes" id="UP001154282">
    <property type="component" value="Unassembled WGS sequence"/>
</dbReference>
<evidence type="ECO:0000259" key="1">
    <source>
        <dbReference type="Pfam" id="PF13456"/>
    </source>
</evidence>
<feature type="domain" description="RNase H type-1" evidence="1">
    <location>
        <begin position="3"/>
        <end position="33"/>
    </location>
</feature>
<dbReference type="GO" id="GO:0004523">
    <property type="term" value="F:RNA-DNA hybrid ribonuclease activity"/>
    <property type="evidence" value="ECO:0007669"/>
    <property type="project" value="InterPro"/>
</dbReference>
<dbReference type="Gene3D" id="3.30.420.10">
    <property type="entry name" value="Ribonuclease H-like superfamily/Ribonuclease H"/>
    <property type="match status" value="1"/>
</dbReference>
<dbReference type="GO" id="GO:0003676">
    <property type="term" value="F:nucleic acid binding"/>
    <property type="evidence" value="ECO:0007669"/>
    <property type="project" value="InterPro"/>
</dbReference>
<dbReference type="AlphaFoldDB" id="A0AAV0KGU3"/>
<dbReference type="PANTHER" id="PTHR34023">
    <property type="entry name" value="RNASE H DOMAIN-CONTAINING PROTEIN"/>
    <property type="match status" value="1"/>
</dbReference>
<protein>
    <recommendedName>
        <fullName evidence="1">RNase H type-1 domain-containing protein</fullName>
    </recommendedName>
</protein>
<sequence length="71" mass="8246">MSRAQELLLKQWEVEIHHIYREGNKCADFLANLGHTLDIGIHCIPIDHSELNNLILYDRQGLSEPRNIIIN</sequence>